<sequence>MPIKQSESFKTADLALIAVLLLLMPESLEVVDRTNPHKVLFGFKTDRKLEKLMDSFWKRELVVEPQAFFNQIKIAKARIYVHE</sequence>
<dbReference type="EMBL" id="LCEK01000052">
    <property type="protein sequence ID" value="KKS70484.1"/>
    <property type="molecule type" value="Genomic_DNA"/>
</dbReference>
<name>A0A0G1BB94_9BACT</name>
<evidence type="ECO:0000313" key="2">
    <source>
        <dbReference type="EMBL" id="KKS70484.1"/>
    </source>
</evidence>
<protein>
    <recommendedName>
        <fullName evidence="1">DUF5659 domain-containing protein</fullName>
    </recommendedName>
</protein>
<accession>A0A0G1BB94</accession>
<evidence type="ECO:0000313" key="3">
    <source>
        <dbReference type="Proteomes" id="UP000033867"/>
    </source>
</evidence>
<dbReference type="Proteomes" id="UP000033867">
    <property type="component" value="Unassembled WGS sequence"/>
</dbReference>
<evidence type="ECO:0000259" key="1">
    <source>
        <dbReference type="Pfam" id="PF18903"/>
    </source>
</evidence>
<proteinExistence type="predicted"/>
<gene>
    <name evidence="2" type="ORF">UV42_C0052G0003</name>
</gene>
<dbReference type="Pfam" id="PF18903">
    <property type="entry name" value="DUF5659"/>
    <property type="match status" value="1"/>
</dbReference>
<organism evidence="2 3">
    <name type="scientific">Candidatus Magasanikbacteria bacterium GW2011_GWE2_42_7</name>
    <dbReference type="NCBI Taxonomy" id="1619052"/>
    <lineage>
        <taxon>Bacteria</taxon>
        <taxon>Candidatus Magasanikiibacteriota</taxon>
    </lineage>
</organism>
<dbReference type="AlphaFoldDB" id="A0A0G1BB94"/>
<reference evidence="2 3" key="1">
    <citation type="journal article" date="2015" name="Nature">
        <title>rRNA introns, odd ribosomes, and small enigmatic genomes across a large radiation of phyla.</title>
        <authorList>
            <person name="Brown C.T."/>
            <person name="Hug L.A."/>
            <person name="Thomas B.C."/>
            <person name="Sharon I."/>
            <person name="Castelle C.J."/>
            <person name="Singh A."/>
            <person name="Wilkins M.J."/>
            <person name="Williams K.H."/>
            <person name="Banfield J.F."/>
        </authorList>
    </citation>
    <scope>NUCLEOTIDE SEQUENCE [LARGE SCALE GENOMIC DNA]</scope>
</reference>
<dbReference type="InterPro" id="IPR043718">
    <property type="entry name" value="DUF5659"/>
</dbReference>
<feature type="domain" description="DUF5659" evidence="1">
    <location>
        <begin position="8"/>
        <end position="80"/>
    </location>
</feature>
<comment type="caution">
    <text evidence="2">The sequence shown here is derived from an EMBL/GenBank/DDBJ whole genome shotgun (WGS) entry which is preliminary data.</text>
</comment>